<dbReference type="STRING" id="270498.CHK_1980"/>
<comment type="caution">
    <text evidence="13">The sequence shown here is derived from an EMBL/GenBank/DDBJ whole genome shotgun (WGS) entry which is preliminary data.</text>
</comment>
<evidence type="ECO:0000256" key="4">
    <source>
        <dbReference type="ARBA" id="ARBA00022475"/>
    </source>
</evidence>
<dbReference type="OrthoDB" id="9805111at2"/>
<reference evidence="13 14" key="1">
    <citation type="submission" date="2015-04" db="EMBL/GenBank/DDBJ databases">
        <title>Draft genome sequence of bacteremic isolate Catabacter hongkongensis type strain HKU16T.</title>
        <authorList>
            <person name="Lau S.K."/>
            <person name="Teng J.L."/>
            <person name="Huang Y."/>
            <person name="Curreem S.O."/>
            <person name="Tsui S.K."/>
            <person name="Woo P.C."/>
        </authorList>
    </citation>
    <scope>NUCLEOTIDE SEQUENCE [LARGE SCALE GENOMIC DNA]</scope>
    <source>
        <strain evidence="13 14">HKU16</strain>
    </source>
</reference>
<evidence type="ECO:0000256" key="5">
    <source>
        <dbReference type="ARBA" id="ARBA00022692"/>
    </source>
</evidence>
<keyword evidence="5 12" id="KW-0812">Transmembrane</keyword>
<protein>
    <recommendedName>
        <fullName evidence="2 12">Flagellar biosynthetic protein FliP</fullName>
    </recommendedName>
</protein>
<keyword evidence="9 12" id="KW-0472">Membrane</keyword>
<feature type="transmembrane region" description="Helical" evidence="12">
    <location>
        <begin position="227"/>
        <end position="248"/>
    </location>
</feature>
<dbReference type="Proteomes" id="UP000034076">
    <property type="component" value="Unassembled WGS sequence"/>
</dbReference>
<evidence type="ECO:0000256" key="12">
    <source>
        <dbReference type="RuleBase" id="RU362069"/>
    </source>
</evidence>
<dbReference type="PROSITE" id="PS01061">
    <property type="entry name" value="FLIP_2"/>
    <property type="match status" value="1"/>
</dbReference>
<dbReference type="AlphaFoldDB" id="A0A0M2NDC5"/>
<evidence type="ECO:0000256" key="8">
    <source>
        <dbReference type="ARBA" id="ARBA00022989"/>
    </source>
</evidence>
<dbReference type="PANTHER" id="PTHR30587">
    <property type="entry name" value="FLAGELLAR BIOSYNTHETIC PROTEIN FLIP"/>
    <property type="match status" value="1"/>
</dbReference>
<evidence type="ECO:0000256" key="6">
    <source>
        <dbReference type="ARBA" id="ARBA00022795"/>
    </source>
</evidence>
<dbReference type="Pfam" id="PF00813">
    <property type="entry name" value="FliP"/>
    <property type="match status" value="1"/>
</dbReference>
<name>A0A0M2NDC5_9FIRM</name>
<evidence type="ECO:0000256" key="10">
    <source>
        <dbReference type="ARBA" id="ARBA00023143"/>
    </source>
</evidence>
<dbReference type="PRINTS" id="PR01302">
    <property type="entry name" value="TYPE3IMPPROT"/>
</dbReference>
<keyword evidence="3 12" id="KW-0813">Transport</keyword>
<gene>
    <name evidence="12" type="primary">fliP</name>
    <name evidence="13" type="ORF">CHK_1980</name>
</gene>
<feature type="transmembrane region" description="Helical" evidence="12">
    <location>
        <begin position="96"/>
        <end position="114"/>
    </location>
</feature>
<keyword evidence="6 12" id="KW-1005">Bacterial flagellum biogenesis</keyword>
<accession>A0A0M2NDC5</accession>
<evidence type="ECO:0000256" key="7">
    <source>
        <dbReference type="ARBA" id="ARBA00022927"/>
    </source>
</evidence>
<dbReference type="GO" id="GO:0044781">
    <property type="term" value="P:bacterial-type flagellum organization"/>
    <property type="evidence" value="ECO:0007669"/>
    <property type="project" value="UniProtKB-UniRule"/>
</dbReference>
<feature type="transmembrane region" description="Helical" evidence="12">
    <location>
        <begin position="49"/>
        <end position="75"/>
    </location>
</feature>
<keyword evidence="8 12" id="KW-1133">Transmembrane helix</keyword>
<dbReference type="NCBIfam" id="NF009438">
    <property type="entry name" value="PRK12797.1"/>
    <property type="match status" value="1"/>
</dbReference>
<dbReference type="PRINTS" id="PR00951">
    <property type="entry name" value="FLGBIOSNFLIP"/>
</dbReference>
<keyword evidence="10" id="KW-0975">Bacterial flagellum</keyword>
<keyword evidence="4 12" id="KW-1003">Cell membrane</keyword>
<dbReference type="GO" id="GO:0005886">
    <property type="term" value="C:plasma membrane"/>
    <property type="evidence" value="ECO:0007669"/>
    <property type="project" value="UniProtKB-SubCell"/>
</dbReference>
<dbReference type="InterPro" id="IPR005837">
    <property type="entry name" value="FliP"/>
</dbReference>
<evidence type="ECO:0000256" key="11">
    <source>
        <dbReference type="ARBA" id="ARBA00023225"/>
    </source>
</evidence>
<dbReference type="PROSITE" id="PS51257">
    <property type="entry name" value="PROKAR_LIPOPROTEIN"/>
    <property type="match status" value="1"/>
</dbReference>
<evidence type="ECO:0000256" key="2">
    <source>
        <dbReference type="ARBA" id="ARBA00021714"/>
    </source>
</evidence>
<evidence type="ECO:0000256" key="3">
    <source>
        <dbReference type="ARBA" id="ARBA00022448"/>
    </source>
</evidence>
<dbReference type="PATRIC" id="fig|270498.16.peg.1495"/>
<evidence type="ECO:0000256" key="1">
    <source>
        <dbReference type="ARBA" id="ARBA00006257"/>
    </source>
</evidence>
<keyword evidence="13" id="KW-0969">Cilium</keyword>
<evidence type="ECO:0000313" key="14">
    <source>
        <dbReference type="Proteomes" id="UP000034076"/>
    </source>
</evidence>
<keyword evidence="7 12" id="KW-0653">Protein transport</keyword>
<proteinExistence type="inferred from homology"/>
<comment type="subcellular location">
    <subcellularLocation>
        <location evidence="12">Cell membrane</location>
        <topology evidence="12">Multi-pass membrane protein</topology>
    </subcellularLocation>
    <subcellularLocation>
        <location evidence="12">Bacterial flagellum basal body</location>
    </subcellularLocation>
</comment>
<dbReference type="InterPro" id="IPR005838">
    <property type="entry name" value="T3SS_IM_P"/>
</dbReference>
<dbReference type="PROSITE" id="PS01060">
    <property type="entry name" value="FLIP_1"/>
    <property type="match status" value="1"/>
</dbReference>
<dbReference type="GO" id="GO:0009425">
    <property type="term" value="C:bacterial-type flagellum basal body"/>
    <property type="evidence" value="ECO:0007669"/>
    <property type="project" value="UniProtKB-SubCell"/>
</dbReference>
<dbReference type="EMBL" id="LAYJ01000105">
    <property type="protein sequence ID" value="KKI50514.1"/>
    <property type="molecule type" value="Genomic_DNA"/>
</dbReference>
<evidence type="ECO:0000313" key="13">
    <source>
        <dbReference type="EMBL" id="KKI50514.1"/>
    </source>
</evidence>
<dbReference type="PANTHER" id="PTHR30587:SF0">
    <property type="entry name" value="FLAGELLAR BIOSYNTHETIC PROTEIN FLIP"/>
    <property type="match status" value="1"/>
</dbReference>
<keyword evidence="14" id="KW-1185">Reference proteome</keyword>
<keyword evidence="11 12" id="KW-1006">Bacterial flagellum protein export</keyword>
<comment type="similarity">
    <text evidence="1 12">Belongs to the FliP/MopC/SpaP family.</text>
</comment>
<evidence type="ECO:0000256" key="9">
    <source>
        <dbReference type="ARBA" id="ARBA00023136"/>
    </source>
</evidence>
<dbReference type="RefSeq" id="WP_046443831.1">
    <property type="nucleotide sequence ID" value="NZ_CAUERS010000133.1"/>
</dbReference>
<feature type="transmembrane region" description="Helical" evidence="12">
    <location>
        <begin position="195"/>
        <end position="215"/>
    </location>
</feature>
<sequence length="252" mass="27612">MKKKVVLLTVIIIVAVVLLCGCADTTGDGTGADSGSDPLTQLVGSRSTALQLVGLLTILSIAPAILLMVTGFTRIIIVLSFTRNALGLQQMPPNQVLVALALFLTFFVMAPVFTQVKTEAIDPYVAQEITFEEAVDAAEEPIRDFMLHQTYKPDLEMFMEFSDTSDVQNLDEVPTTTIIPAFITSELKRGFQIGFFIYIPFIVIDMVVSSTLMAMGMMMLPPIVISLPFKVLLFILVDGWSLTMQSLLTTFT</sequence>
<keyword evidence="13" id="KW-0282">Flagellum</keyword>
<dbReference type="GO" id="GO:0009306">
    <property type="term" value="P:protein secretion"/>
    <property type="evidence" value="ECO:0007669"/>
    <property type="project" value="UniProtKB-UniRule"/>
</dbReference>
<comment type="function">
    <text evidence="12">Plays a role in the flagellum-specific transport system.</text>
</comment>
<organism evidence="13 14">
    <name type="scientific">Christensenella hongkongensis</name>
    <dbReference type="NCBI Taxonomy" id="270498"/>
    <lineage>
        <taxon>Bacteria</taxon>
        <taxon>Bacillati</taxon>
        <taxon>Bacillota</taxon>
        <taxon>Clostridia</taxon>
        <taxon>Christensenellales</taxon>
        <taxon>Christensenellaceae</taxon>
        <taxon>Christensenella</taxon>
    </lineage>
</organism>
<keyword evidence="13" id="KW-0966">Cell projection</keyword>
<dbReference type="NCBIfam" id="TIGR01103">
    <property type="entry name" value="fliP"/>
    <property type="match status" value="1"/>
</dbReference>